<comment type="caution">
    <text evidence="1">The sequence shown here is derived from an EMBL/GenBank/DDBJ whole genome shotgun (WGS) entry which is preliminary data.</text>
</comment>
<reference evidence="1 2" key="1">
    <citation type="submission" date="2019-04" db="EMBL/GenBank/DDBJ databases">
        <authorList>
            <person name="Feng G."/>
            <person name="Zhang J."/>
            <person name="Zhu H."/>
        </authorList>
    </citation>
    <scope>NUCLEOTIDE SEQUENCE [LARGE SCALE GENOMIC DNA]</scope>
    <source>
        <strain evidence="1 2">9PBR-1</strain>
    </source>
</reference>
<evidence type="ECO:0000313" key="1">
    <source>
        <dbReference type="EMBL" id="TGE29558.1"/>
    </source>
</evidence>
<accession>A0A4Z0QHK5</accession>
<proteinExistence type="predicted"/>
<protein>
    <submittedName>
        <fullName evidence="1">Uncharacterized protein</fullName>
    </submittedName>
</protein>
<name>A0A4Z0QHK5_9BACT</name>
<sequence length="67" mass="7453">MMSTYRYLGDRLARLSGSPLVGQHCRAVHDERGKCIRGRNGSMLVEFATGRAVVPGRQLRKNPAPTR</sequence>
<dbReference type="Proteomes" id="UP000298471">
    <property type="component" value="Unassembled WGS sequence"/>
</dbReference>
<gene>
    <name evidence="1" type="ORF">E5K02_08915</name>
</gene>
<evidence type="ECO:0000313" key="2">
    <source>
        <dbReference type="Proteomes" id="UP000298471"/>
    </source>
</evidence>
<keyword evidence="2" id="KW-1185">Reference proteome</keyword>
<dbReference type="EMBL" id="SRMB01000001">
    <property type="protein sequence ID" value="TGE29558.1"/>
    <property type="molecule type" value="Genomic_DNA"/>
</dbReference>
<organism evidence="1 2">
    <name type="scientific">Hymenobacter metallicola</name>
    <dbReference type="NCBI Taxonomy" id="2563114"/>
    <lineage>
        <taxon>Bacteria</taxon>
        <taxon>Pseudomonadati</taxon>
        <taxon>Bacteroidota</taxon>
        <taxon>Cytophagia</taxon>
        <taxon>Cytophagales</taxon>
        <taxon>Hymenobacteraceae</taxon>
        <taxon>Hymenobacter</taxon>
    </lineage>
</organism>
<dbReference type="OrthoDB" id="886933at2"/>
<dbReference type="AlphaFoldDB" id="A0A4Z0QHK5"/>
<dbReference type="RefSeq" id="WP_135394118.1">
    <property type="nucleotide sequence ID" value="NZ_SRMB01000001.1"/>
</dbReference>